<feature type="region of interest" description="Disordered" evidence="1">
    <location>
        <begin position="105"/>
        <end position="134"/>
    </location>
</feature>
<accession>A0A8E2ED45</accession>
<evidence type="ECO:0000256" key="1">
    <source>
        <dbReference type="SAM" id="MobiDB-lite"/>
    </source>
</evidence>
<dbReference type="InterPro" id="IPR053006">
    <property type="entry name" value="Meiosis_regulatory"/>
</dbReference>
<dbReference type="Pfam" id="PF10544">
    <property type="entry name" value="T5orf172"/>
    <property type="match status" value="1"/>
</dbReference>
<keyword evidence="4" id="KW-1185">Reference proteome</keyword>
<dbReference type="EMBL" id="KV744915">
    <property type="protein sequence ID" value="OCK81596.1"/>
    <property type="molecule type" value="Genomic_DNA"/>
</dbReference>
<organism evidence="3 4">
    <name type="scientific">Lepidopterella palustris CBS 459.81</name>
    <dbReference type="NCBI Taxonomy" id="1314670"/>
    <lineage>
        <taxon>Eukaryota</taxon>
        <taxon>Fungi</taxon>
        <taxon>Dikarya</taxon>
        <taxon>Ascomycota</taxon>
        <taxon>Pezizomycotina</taxon>
        <taxon>Dothideomycetes</taxon>
        <taxon>Pleosporomycetidae</taxon>
        <taxon>Mytilinidiales</taxon>
        <taxon>Argynnaceae</taxon>
        <taxon>Lepidopterella</taxon>
    </lineage>
</organism>
<feature type="domain" description="Bacteriophage T5 Orf172 DNA-binding" evidence="2">
    <location>
        <begin position="182"/>
        <end position="275"/>
    </location>
</feature>
<gene>
    <name evidence="3" type="ORF">K432DRAFT_442248</name>
</gene>
<dbReference type="PANTHER" id="PTHR28094">
    <property type="entry name" value="MEIOTICALLY UP-REGULATED GENE 113 PROTEIN"/>
    <property type="match status" value="1"/>
</dbReference>
<dbReference type="PANTHER" id="PTHR28094:SF1">
    <property type="entry name" value="MEIOTICALLY UP-REGULATED GENE 113 PROTEIN"/>
    <property type="match status" value="1"/>
</dbReference>
<feature type="compositionally biased region" description="Basic and acidic residues" evidence="1">
    <location>
        <begin position="73"/>
        <end position="84"/>
    </location>
</feature>
<protein>
    <recommendedName>
        <fullName evidence="2">Bacteriophage T5 Orf172 DNA-binding domain-containing protein</fullName>
    </recommendedName>
</protein>
<dbReference type="OrthoDB" id="3511049at2759"/>
<feature type="compositionally biased region" description="Polar residues" evidence="1">
    <location>
        <begin position="46"/>
        <end position="69"/>
    </location>
</feature>
<proteinExistence type="predicted"/>
<evidence type="ECO:0000313" key="4">
    <source>
        <dbReference type="Proteomes" id="UP000250266"/>
    </source>
</evidence>
<evidence type="ECO:0000259" key="2">
    <source>
        <dbReference type="SMART" id="SM00974"/>
    </source>
</evidence>
<sequence length="345" mass="39304">MNSPTTNAQQQKQSRFQLPVSDNGVSPLFPTSSIQSRQREGPESSLVCSKNFDTSEQCSDQASTASNRVTGKYQREPYSSERGLRYGPWTGAFNGSVAPCRDSAGDNACQDDMPIGRVSRTNSFKPTPMSRGSMDDTFANAEDELLRPSEVDKKLRDVILERFPSTSHYVYVLNAPAYFKERKMVERVKIGHSGDVEKRIQDIERTCGITGLKQVHDQDGIAIPYYMRLENLVHTELRNFRKPLQCGKEKCRNKSGHSEWYEVNEKVALESVKLWRNFLKKDPYDANGVLKSEWSRILLEETFVNAMSENVNEAWNDHEKRRRRWNTLLGLTDDVPGSTRNYATG</sequence>
<feature type="compositionally biased region" description="Polar residues" evidence="1">
    <location>
        <begin position="1"/>
        <end position="16"/>
    </location>
</feature>
<name>A0A8E2ED45_9PEZI</name>
<dbReference type="InterPro" id="IPR018306">
    <property type="entry name" value="Phage_T5_Orf172_DNA-bd"/>
</dbReference>
<feature type="region of interest" description="Disordered" evidence="1">
    <location>
        <begin position="1"/>
        <end position="85"/>
    </location>
</feature>
<reference evidence="3 4" key="1">
    <citation type="journal article" date="2016" name="Nat. Commun.">
        <title>Ectomycorrhizal ecology is imprinted in the genome of the dominant symbiotic fungus Cenococcum geophilum.</title>
        <authorList>
            <consortium name="DOE Joint Genome Institute"/>
            <person name="Peter M."/>
            <person name="Kohler A."/>
            <person name="Ohm R.A."/>
            <person name="Kuo A."/>
            <person name="Krutzmann J."/>
            <person name="Morin E."/>
            <person name="Arend M."/>
            <person name="Barry K.W."/>
            <person name="Binder M."/>
            <person name="Choi C."/>
            <person name="Clum A."/>
            <person name="Copeland A."/>
            <person name="Grisel N."/>
            <person name="Haridas S."/>
            <person name="Kipfer T."/>
            <person name="LaButti K."/>
            <person name="Lindquist E."/>
            <person name="Lipzen A."/>
            <person name="Maire R."/>
            <person name="Meier B."/>
            <person name="Mihaltcheva S."/>
            <person name="Molinier V."/>
            <person name="Murat C."/>
            <person name="Poggeler S."/>
            <person name="Quandt C.A."/>
            <person name="Sperisen C."/>
            <person name="Tritt A."/>
            <person name="Tisserant E."/>
            <person name="Crous P.W."/>
            <person name="Henrissat B."/>
            <person name="Nehls U."/>
            <person name="Egli S."/>
            <person name="Spatafora J.W."/>
            <person name="Grigoriev I.V."/>
            <person name="Martin F.M."/>
        </authorList>
    </citation>
    <scope>NUCLEOTIDE SEQUENCE [LARGE SCALE GENOMIC DNA]</scope>
    <source>
        <strain evidence="3 4">CBS 459.81</strain>
    </source>
</reference>
<dbReference type="SMART" id="SM00974">
    <property type="entry name" value="T5orf172"/>
    <property type="match status" value="1"/>
</dbReference>
<evidence type="ECO:0000313" key="3">
    <source>
        <dbReference type="EMBL" id="OCK81596.1"/>
    </source>
</evidence>
<dbReference type="Proteomes" id="UP000250266">
    <property type="component" value="Unassembled WGS sequence"/>
</dbReference>
<dbReference type="AlphaFoldDB" id="A0A8E2ED45"/>